<evidence type="ECO:0000256" key="1">
    <source>
        <dbReference type="SAM" id="SignalP"/>
    </source>
</evidence>
<feature type="chain" id="PRO_5015332559" evidence="1">
    <location>
        <begin position="22"/>
        <end position="191"/>
    </location>
</feature>
<organism evidence="3 4">
    <name type="scientific">Pontivivens insulae</name>
    <dbReference type="NCBI Taxonomy" id="1639689"/>
    <lineage>
        <taxon>Bacteria</taxon>
        <taxon>Pseudomonadati</taxon>
        <taxon>Pseudomonadota</taxon>
        <taxon>Alphaproteobacteria</taxon>
        <taxon>Rhodobacterales</taxon>
        <taxon>Paracoccaceae</taxon>
        <taxon>Pontivivens</taxon>
    </lineage>
</organism>
<sequence>MLTRTLALTTALIAAPLAAQADWEVDPTHAHIEFEVSHLGFSKTQGQFDQFDISVSGFDPENIEAVSVTATINAASVNTGHEPRDAHLNRADFLGTDDYPEITFASTSVSQTGDNTATITGDLTLLGETREVTFDAVMNAIGPNPFNPGQQIAGFTVSGEVNRADFGMGFGVPAIPAEIPVEINIELVNNG</sequence>
<dbReference type="PANTHER" id="PTHR34406">
    <property type="entry name" value="PROTEIN YCEI"/>
    <property type="match status" value="1"/>
</dbReference>
<evidence type="ECO:0000313" key="4">
    <source>
        <dbReference type="Proteomes" id="UP000244932"/>
    </source>
</evidence>
<name>A0A2R8ABV1_9RHOB</name>
<dbReference type="SUPFAM" id="SSF101874">
    <property type="entry name" value="YceI-like"/>
    <property type="match status" value="1"/>
</dbReference>
<reference evidence="3 4" key="1">
    <citation type="submission" date="2018-03" db="EMBL/GenBank/DDBJ databases">
        <authorList>
            <person name="Keele B.F."/>
        </authorList>
    </citation>
    <scope>NUCLEOTIDE SEQUENCE [LARGE SCALE GENOMIC DNA]</scope>
    <source>
        <strain evidence="3 4">CeCT 8812</strain>
    </source>
</reference>
<protein>
    <submittedName>
        <fullName evidence="3">Protein YceI</fullName>
    </submittedName>
</protein>
<dbReference type="Pfam" id="PF04264">
    <property type="entry name" value="YceI"/>
    <property type="match status" value="1"/>
</dbReference>
<dbReference type="AlphaFoldDB" id="A0A2R8ABV1"/>
<dbReference type="EMBL" id="OMKW01000002">
    <property type="protein sequence ID" value="SPF29687.1"/>
    <property type="molecule type" value="Genomic_DNA"/>
</dbReference>
<dbReference type="Gene3D" id="2.40.128.110">
    <property type="entry name" value="Lipid/polyisoprenoid-binding, YceI-like"/>
    <property type="match status" value="1"/>
</dbReference>
<feature type="domain" description="Lipid/polyisoprenoid-binding YceI-like" evidence="2">
    <location>
        <begin position="22"/>
        <end position="188"/>
    </location>
</feature>
<gene>
    <name evidence="3" type="primary">yceI_2</name>
    <name evidence="3" type="ORF">POI8812_02003</name>
</gene>
<dbReference type="InterPro" id="IPR036761">
    <property type="entry name" value="TTHA0802/YceI-like_sf"/>
</dbReference>
<proteinExistence type="predicted"/>
<dbReference type="SMART" id="SM00867">
    <property type="entry name" value="YceI"/>
    <property type="match status" value="1"/>
</dbReference>
<accession>A0A2R8ABV1</accession>
<dbReference type="InterPro" id="IPR007372">
    <property type="entry name" value="Lipid/polyisoprenoid-bd_YceI"/>
</dbReference>
<dbReference type="PANTHER" id="PTHR34406:SF1">
    <property type="entry name" value="PROTEIN YCEI"/>
    <property type="match status" value="1"/>
</dbReference>
<feature type="signal peptide" evidence="1">
    <location>
        <begin position="1"/>
        <end position="21"/>
    </location>
</feature>
<dbReference type="RefSeq" id="WP_162844996.1">
    <property type="nucleotide sequence ID" value="NZ_OMKW01000002.1"/>
</dbReference>
<dbReference type="Proteomes" id="UP000244932">
    <property type="component" value="Unassembled WGS sequence"/>
</dbReference>
<keyword evidence="1" id="KW-0732">Signal</keyword>
<evidence type="ECO:0000259" key="2">
    <source>
        <dbReference type="SMART" id="SM00867"/>
    </source>
</evidence>
<evidence type="ECO:0000313" key="3">
    <source>
        <dbReference type="EMBL" id="SPF29687.1"/>
    </source>
</evidence>
<keyword evidence="4" id="KW-1185">Reference proteome</keyword>